<keyword evidence="3" id="KW-1185">Reference proteome</keyword>
<feature type="region of interest" description="Disordered" evidence="1">
    <location>
        <begin position="143"/>
        <end position="169"/>
    </location>
</feature>
<feature type="region of interest" description="Disordered" evidence="1">
    <location>
        <begin position="1"/>
        <end position="109"/>
    </location>
</feature>
<dbReference type="PANTHER" id="PTHR33472">
    <property type="entry name" value="OS01G0106600 PROTEIN"/>
    <property type="match status" value="1"/>
</dbReference>
<dbReference type="PANTHER" id="PTHR33472:SF1">
    <property type="entry name" value="EXTENSIN-RELATED"/>
    <property type="match status" value="1"/>
</dbReference>
<dbReference type="EMBL" id="CP144698">
    <property type="protein sequence ID" value="WVZ16319.1"/>
    <property type="molecule type" value="Genomic_DNA"/>
</dbReference>
<protein>
    <submittedName>
        <fullName evidence="2">Uncharacterized protein</fullName>
    </submittedName>
</protein>
<gene>
    <name evidence="2" type="ORF">V8G54_009301</name>
</gene>
<reference evidence="2 3" key="1">
    <citation type="journal article" date="2023" name="Life. Sci Alliance">
        <title>Evolutionary insights into 3D genome organization and epigenetic landscape of Vigna mungo.</title>
        <authorList>
            <person name="Junaid A."/>
            <person name="Singh B."/>
            <person name="Bhatia S."/>
        </authorList>
    </citation>
    <scope>NUCLEOTIDE SEQUENCE [LARGE SCALE GENOMIC DNA]</scope>
    <source>
        <strain evidence="2">Urdbean</strain>
    </source>
</reference>
<evidence type="ECO:0000313" key="3">
    <source>
        <dbReference type="Proteomes" id="UP001374535"/>
    </source>
</evidence>
<accession>A0AAQ3NUJ8</accession>
<dbReference type="Proteomes" id="UP001374535">
    <property type="component" value="Chromosome 3"/>
</dbReference>
<proteinExistence type="predicted"/>
<dbReference type="AlphaFoldDB" id="A0AAQ3NUJ8"/>
<evidence type="ECO:0000256" key="1">
    <source>
        <dbReference type="SAM" id="MobiDB-lite"/>
    </source>
</evidence>
<organism evidence="2 3">
    <name type="scientific">Vigna mungo</name>
    <name type="common">Black gram</name>
    <name type="synonym">Phaseolus mungo</name>
    <dbReference type="NCBI Taxonomy" id="3915"/>
    <lineage>
        <taxon>Eukaryota</taxon>
        <taxon>Viridiplantae</taxon>
        <taxon>Streptophyta</taxon>
        <taxon>Embryophyta</taxon>
        <taxon>Tracheophyta</taxon>
        <taxon>Spermatophyta</taxon>
        <taxon>Magnoliopsida</taxon>
        <taxon>eudicotyledons</taxon>
        <taxon>Gunneridae</taxon>
        <taxon>Pentapetalae</taxon>
        <taxon>rosids</taxon>
        <taxon>fabids</taxon>
        <taxon>Fabales</taxon>
        <taxon>Fabaceae</taxon>
        <taxon>Papilionoideae</taxon>
        <taxon>50 kb inversion clade</taxon>
        <taxon>NPAAA clade</taxon>
        <taxon>indigoferoid/millettioid clade</taxon>
        <taxon>Phaseoleae</taxon>
        <taxon>Vigna</taxon>
    </lineage>
</organism>
<evidence type="ECO:0000313" key="2">
    <source>
        <dbReference type="EMBL" id="WVZ16319.1"/>
    </source>
</evidence>
<feature type="compositionally biased region" description="Polar residues" evidence="1">
    <location>
        <begin position="37"/>
        <end position="55"/>
    </location>
</feature>
<name>A0AAQ3NUJ8_VIGMU</name>
<sequence length="216" mass="23675">MENPIPIRPWSRLVSVRPPPAPKTLPETLHAEFSLKAVNTSSHDGNESTTKSRSPTPDVHCPTIQSEKLKLTTPISFPPSKLKGQPHLEKKPTGNRYGSVSWKKEHGETQKQGIEEMKEKGIWGSGGRGIIRVVTASGESKGAHIQNKPFNKMGNSSGEEVNGKMKNKSGKLTSPLRVLYANSNVQCVNNSIVLNTSLTHHHDPGVHLFIPKKPFS</sequence>